<keyword evidence="2" id="KW-1185">Reference proteome</keyword>
<evidence type="ECO:0000313" key="2">
    <source>
        <dbReference type="Proteomes" id="UP001238467"/>
    </source>
</evidence>
<dbReference type="RefSeq" id="WP_307057230.1">
    <property type="nucleotide sequence ID" value="NZ_JAUSUH010000001.1"/>
</dbReference>
<gene>
    <name evidence="1" type="ORF">J2S76_000513</name>
</gene>
<organism evidence="1 2">
    <name type="scientific">Ancylobacter vacuolatus</name>
    <dbReference type="NCBI Taxonomy" id="223389"/>
    <lineage>
        <taxon>Bacteria</taxon>
        <taxon>Pseudomonadati</taxon>
        <taxon>Pseudomonadota</taxon>
        <taxon>Alphaproteobacteria</taxon>
        <taxon>Hyphomicrobiales</taxon>
        <taxon>Xanthobacteraceae</taxon>
        <taxon>Ancylobacter</taxon>
    </lineage>
</organism>
<dbReference type="EMBL" id="JAUSUH010000001">
    <property type="protein sequence ID" value="MDQ0346112.1"/>
    <property type="molecule type" value="Genomic_DNA"/>
</dbReference>
<evidence type="ECO:0000313" key="1">
    <source>
        <dbReference type="EMBL" id="MDQ0346112.1"/>
    </source>
</evidence>
<reference evidence="1 2" key="1">
    <citation type="submission" date="2023-07" db="EMBL/GenBank/DDBJ databases">
        <title>Genomic Encyclopedia of Type Strains, Phase IV (KMG-IV): sequencing the most valuable type-strain genomes for metagenomic binning, comparative biology and taxonomic classification.</title>
        <authorList>
            <person name="Goeker M."/>
        </authorList>
    </citation>
    <scope>NUCLEOTIDE SEQUENCE [LARGE SCALE GENOMIC DNA]</scope>
    <source>
        <strain evidence="1 2">DSM 1277</strain>
    </source>
</reference>
<name>A0ABU0DCG3_9HYPH</name>
<accession>A0ABU0DCG3</accession>
<dbReference type="Proteomes" id="UP001238467">
    <property type="component" value="Unassembled WGS sequence"/>
</dbReference>
<protein>
    <submittedName>
        <fullName evidence="1">Uncharacterized protein</fullName>
    </submittedName>
</protein>
<sequence>MSAAVAAARIICPAGVFAPQEAEMRRLTDALNHASGASVRAALASQLQSVAEDLLGCADQQLGNFNCRLCQEVARLRVNAAGLILRAARLAS</sequence>
<proteinExistence type="predicted"/>
<comment type="caution">
    <text evidence="1">The sequence shown here is derived from an EMBL/GenBank/DDBJ whole genome shotgun (WGS) entry which is preliminary data.</text>
</comment>